<dbReference type="AlphaFoldDB" id="A0A2A2SCU9"/>
<dbReference type="InterPro" id="IPR046130">
    <property type="entry name" value="DUF6127"/>
</dbReference>
<sequence>MSGVLAQLLGQAAERGVDAATLRAIAEEAGELGATRALTRLGLSDEGAEEDVRELRDLLRSWREAKRSAWRGLWGWFVRVVSTVLLAGMAVELGTGGWLE</sequence>
<dbReference type="EMBL" id="NSLI01000004">
    <property type="protein sequence ID" value="PAX07002.1"/>
    <property type="molecule type" value="Genomic_DNA"/>
</dbReference>
<keyword evidence="2" id="KW-1185">Reference proteome</keyword>
<proteinExistence type="predicted"/>
<evidence type="ECO:0000313" key="2">
    <source>
        <dbReference type="Proteomes" id="UP000218151"/>
    </source>
</evidence>
<name>A0A2A2SCU9_9SPHN</name>
<reference evidence="2" key="1">
    <citation type="submission" date="2017-09" db="EMBL/GenBank/DDBJ databases">
        <authorList>
            <person name="Feng G."/>
            <person name="Zhu H."/>
        </authorList>
    </citation>
    <scope>NUCLEOTIDE SEQUENCE [LARGE SCALE GENOMIC DNA]</scope>
    <source>
        <strain evidence="2">1PNM-20</strain>
    </source>
</reference>
<dbReference type="RefSeq" id="WP_095998826.1">
    <property type="nucleotide sequence ID" value="NZ_NSLI01000004.1"/>
</dbReference>
<dbReference type="Proteomes" id="UP000218151">
    <property type="component" value="Unassembled WGS sequence"/>
</dbReference>
<dbReference type="OrthoDB" id="7427743at2"/>
<evidence type="ECO:0000313" key="1">
    <source>
        <dbReference type="EMBL" id="PAX07002.1"/>
    </source>
</evidence>
<organism evidence="1 2">
    <name type="scientific">Sphingomonas lenta</name>
    <dbReference type="NCBI Taxonomy" id="1141887"/>
    <lineage>
        <taxon>Bacteria</taxon>
        <taxon>Pseudomonadati</taxon>
        <taxon>Pseudomonadota</taxon>
        <taxon>Alphaproteobacteria</taxon>
        <taxon>Sphingomonadales</taxon>
        <taxon>Sphingomonadaceae</taxon>
        <taxon>Sphingomonas</taxon>
    </lineage>
</organism>
<gene>
    <name evidence="1" type="ORF">CKY28_13135</name>
</gene>
<comment type="caution">
    <text evidence="1">The sequence shown here is derived from an EMBL/GenBank/DDBJ whole genome shotgun (WGS) entry which is preliminary data.</text>
</comment>
<protein>
    <submittedName>
        <fullName evidence="1">Uncharacterized protein</fullName>
    </submittedName>
</protein>
<accession>A0A2A2SCU9</accession>
<dbReference type="Pfam" id="PF19622">
    <property type="entry name" value="DUF6127"/>
    <property type="match status" value="1"/>
</dbReference>